<dbReference type="EMBL" id="VDEP01000514">
    <property type="protein sequence ID" value="KAA1064193.1"/>
    <property type="molecule type" value="Genomic_DNA"/>
</dbReference>
<reference evidence="1 2" key="1">
    <citation type="submission" date="2019-05" db="EMBL/GenBank/DDBJ databases">
        <title>Emergence of the Ug99 lineage of the wheat stem rust pathogen through somatic hybridization.</title>
        <authorList>
            <person name="Li F."/>
            <person name="Upadhyaya N.M."/>
            <person name="Sperschneider J."/>
            <person name="Matny O."/>
            <person name="Nguyen-Phuc H."/>
            <person name="Mago R."/>
            <person name="Raley C."/>
            <person name="Miller M.E."/>
            <person name="Silverstein K.A.T."/>
            <person name="Henningsen E."/>
            <person name="Hirsch C.D."/>
            <person name="Visser B."/>
            <person name="Pretorius Z.A."/>
            <person name="Steffenson B.J."/>
            <person name="Schwessinger B."/>
            <person name="Dodds P.N."/>
            <person name="Figueroa M."/>
        </authorList>
    </citation>
    <scope>NUCLEOTIDE SEQUENCE [LARGE SCALE GENOMIC DNA]</scope>
    <source>
        <strain evidence="1 2">Ug99</strain>
    </source>
</reference>
<gene>
    <name evidence="1" type="ORF">PGTUg99_006648</name>
</gene>
<accession>A0A5B0LJW9</accession>
<dbReference type="Gene3D" id="3.40.50.1820">
    <property type="entry name" value="alpha/beta hydrolase"/>
    <property type="match status" value="1"/>
</dbReference>
<dbReference type="InterPro" id="IPR029058">
    <property type="entry name" value="AB_hydrolase_fold"/>
</dbReference>
<evidence type="ECO:0000313" key="1">
    <source>
        <dbReference type="EMBL" id="KAA1064193.1"/>
    </source>
</evidence>
<evidence type="ECO:0000313" key="2">
    <source>
        <dbReference type="Proteomes" id="UP000325313"/>
    </source>
</evidence>
<proteinExistence type="predicted"/>
<organism evidence="1 2">
    <name type="scientific">Puccinia graminis f. sp. tritici</name>
    <dbReference type="NCBI Taxonomy" id="56615"/>
    <lineage>
        <taxon>Eukaryota</taxon>
        <taxon>Fungi</taxon>
        <taxon>Dikarya</taxon>
        <taxon>Basidiomycota</taxon>
        <taxon>Pucciniomycotina</taxon>
        <taxon>Pucciniomycetes</taxon>
        <taxon>Pucciniales</taxon>
        <taxon>Pucciniaceae</taxon>
        <taxon>Puccinia</taxon>
    </lineage>
</organism>
<sequence length="51" mass="5707">MYDPTEWIRREATKGHKFIVVTGNYRTNLLGFLASSDLAQEDPDGMAGNYG</sequence>
<protein>
    <submittedName>
        <fullName evidence="1">Uncharacterized protein</fullName>
    </submittedName>
</protein>
<comment type="caution">
    <text evidence="1">The sequence shown here is derived from an EMBL/GenBank/DDBJ whole genome shotgun (WGS) entry which is preliminary data.</text>
</comment>
<dbReference type="SUPFAM" id="SSF53474">
    <property type="entry name" value="alpha/beta-Hydrolases"/>
    <property type="match status" value="1"/>
</dbReference>
<name>A0A5B0LJW9_PUCGR</name>
<dbReference type="AlphaFoldDB" id="A0A5B0LJW9"/>
<dbReference type="Proteomes" id="UP000325313">
    <property type="component" value="Unassembled WGS sequence"/>
</dbReference>